<dbReference type="InterPro" id="IPR034466">
    <property type="entry name" value="Methyltransferase_Class_B"/>
</dbReference>
<dbReference type="GO" id="GO:0051536">
    <property type="term" value="F:iron-sulfur cluster binding"/>
    <property type="evidence" value="ECO:0007669"/>
    <property type="project" value="UniProtKB-KW"/>
</dbReference>
<evidence type="ECO:0000256" key="1">
    <source>
        <dbReference type="ARBA" id="ARBA00001966"/>
    </source>
</evidence>
<dbReference type="SFLD" id="SFLDS00029">
    <property type="entry name" value="Radical_SAM"/>
    <property type="match status" value="1"/>
</dbReference>
<protein>
    <submittedName>
        <fullName evidence="8">DUF4070 domain-containing protein</fullName>
    </submittedName>
</protein>
<dbReference type="InterPro" id="IPR007197">
    <property type="entry name" value="rSAM"/>
</dbReference>
<dbReference type="InterPro" id="IPR058240">
    <property type="entry name" value="rSAM_sf"/>
</dbReference>
<dbReference type="GO" id="GO:0003824">
    <property type="term" value="F:catalytic activity"/>
    <property type="evidence" value="ECO:0007669"/>
    <property type="project" value="InterPro"/>
</dbReference>
<dbReference type="OrthoDB" id="9801424at2"/>
<feature type="domain" description="Radical SAM core" evidence="7">
    <location>
        <begin position="193"/>
        <end position="426"/>
    </location>
</feature>
<dbReference type="InterPro" id="IPR025274">
    <property type="entry name" value="DUF4070"/>
</dbReference>
<dbReference type="AlphaFoldDB" id="A0A6B8KHC6"/>
<keyword evidence="5" id="KW-0411">Iron-sulfur</keyword>
<dbReference type="PROSITE" id="PS51918">
    <property type="entry name" value="RADICAL_SAM"/>
    <property type="match status" value="1"/>
</dbReference>
<dbReference type="InterPro" id="IPR023404">
    <property type="entry name" value="rSAM_horseshoe"/>
</dbReference>
<dbReference type="GO" id="GO:0005829">
    <property type="term" value="C:cytosol"/>
    <property type="evidence" value="ECO:0007669"/>
    <property type="project" value="TreeGrafter"/>
</dbReference>
<dbReference type="InterPro" id="IPR034530">
    <property type="entry name" value="HpnP-like"/>
</dbReference>
<name>A0A6B8KHC6_9HYPH</name>
<evidence type="ECO:0000256" key="5">
    <source>
        <dbReference type="ARBA" id="ARBA00023014"/>
    </source>
</evidence>
<keyword evidence="4" id="KW-0408">Iron</keyword>
<dbReference type="SFLD" id="SFLDG01123">
    <property type="entry name" value="methyltransferase_(Class_B)"/>
    <property type="match status" value="1"/>
</dbReference>
<feature type="compositionally biased region" description="Polar residues" evidence="6">
    <location>
        <begin position="1"/>
        <end position="16"/>
    </location>
</feature>
<dbReference type="PANTHER" id="PTHR43409">
    <property type="entry name" value="ANAEROBIC MAGNESIUM-PROTOPORPHYRIN IX MONOMETHYL ESTER CYCLASE-RELATED"/>
    <property type="match status" value="1"/>
</dbReference>
<comment type="cofactor">
    <cofactor evidence="1">
        <name>[4Fe-4S] cluster</name>
        <dbReference type="ChEBI" id="CHEBI:49883"/>
    </cofactor>
</comment>
<dbReference type="Pfam" id="PF04055">
    <property type="entry name" value="Radical_SAM"/>
    <property type="match status" value="1"/>
</dbReference>
<dbReference type="CDD" id="cd01335">
    <property type="entry name" value="Radical_SAM"/>
    <property type="match status" value="1"/>
</dbReference>
<evidence type="ECO:0000256" key="2">
    <source>
        <dbReference type="ARBA" id="ARBA00022691"/>
    </source>
</evidence>
<dbReference type="SMART" id="SM00729">
    <property type="entry name" value="Elp3"/>
    <property type="match status" value="1"/>
</dbReference>
<dbReference type="InterPro" id="IPR006158">
    <property type="entry name" value="Cobalamin-bd"/>
</dbReference>
<dbReference type="Pfam" id="PF02310">
    <property type="entry name" value="B12-binding"/>
    <property type="match status" value="1"/>
</dbReference>
<keyword evidence="9" id="KW-1185">Reference proteome</keyword>
<dbReference type="Gene3D" id="3.80.30.20">
    <property type="entry name" value="tm_1862 like domain"/>
    <property type="match status" value="1"/>
</dbReference>
<evidence type="ECO:0000313" key="9">
    <source>
        <dbReference type="Proteomes" id="UP000309061"/>
    </source>
</evidence>
<dbReference type="SFLD" id="SFLDG01082">
    <property type="entry name" value="B12-binding_domain_containing"/>
    <property type="match status" value="1"/>
</dbReference>
<dbReference type="PANTHER" id="PTHR43409:SF9">
    <property type="entry name" value="BLR2995 PROTEIN"/>
    <property type="match status" value="1"/>
</dbReference>
<evidence type="ECO:0000256" key="4">
    <source>
        <dbReference type="ARBA" id="ARBA00023004"/>
    </source>
</evidence>
<evidence type="ECO:0000256" key="6">
    <source>
        <dbReference type="SAM" id="MobiDB-lite"/>
    </source>
</evidence>
<organism evidence="8 9">
    <name type="scientific">Methylocystis heyeri</name>
    <dbReference type="NCBI Taxonomy" id="391905"/>
    <lineage>
        <taxon>Bacteria</taxon>
        <taxon>Pseudomonadati</taxon>
        <taxon>Pseudomonadota</taxon>
        <taxon>Alphaproteobacteria</taxon>
        <taxon>Hyphomicrobiales</taxon>
        <taxon>Methylocystaceae</taxon>
        <taxon>Methylocystis</taxon>
    </lineage>
</organism>
<keyword evidence="2" id="KW-0949">S-adenosyl-L-methionine</keyword>
<dbReference type="GO" id="GO:0031419">
    <property type="term" value="F:cobalamin binding"/>
    <property type="evidence" value="ECO:0007669"/>
    <property type="project" value="InterPro"/>
</dbReference>
<evidence type="ECO:0000313" key="8">
    <source>
        <dbReference type="EMBL" id="QGM45860.1"/>
    </source>
</evidence>
<dbReference type="SUPFAM" id="SSF102114">
    <property type="entry name" value="Radical SAM enzymes"/>
    <property type="match status" value="1"/>
</dbReference>
<dbReference type="GO" id="GO:0046872">
    <property type="term" value="F:metal ion binding"/>
    <property type="evidence" value="ECO:0007669"/>
    <property type="project" value="UniProtKB-KW"/>
</dbReference>
<accession>A0A6B8KHC6</accession>
<dbReference type="Proteomes" id="UP000309061">
    <property type="component" value="Chromosome"/>
</dbReference>
<dbReference type="Pfam" id="PF13282">
    <property type="entry name" value="DUF4070"/>
    <property type="match status" value="1"/>
</dbReference>
<proteinExistence type="predicted"/>
<gene>
    <name evidence="8" type="ORF">H2LOC_009175</name>
</gene>
<keyword evidence="3" id="KW-0479">Metal-binding</keyword>
<dbReference type="RefSeq" id="WP_136496130.1">
    <property type="nucleotide sequence ID" value="NZ_CP046052.1"/>
</dbReference>
<feature type="region of interest" description="Disordered" evidence="6">
    <location>
        <begin position="1"/>
        <end position="20"/>
    </location>
</feature>
<reference evidence="8 9" key="1">
    <citation type="submission" date="2019-11" db="EMBL/GenBank/DDBJ databases">
        <title>The genome sequence of Methylocystis heyeri.</title>
        <authorList>
            <person name="Oshkin I.Y."/>
            <person name="Miroshnikov K."/>
            <person name="Dedysh S.N."/>
        </authorList>
    </citation>
    <scope>NUCLEOTIDE SEQUENCE [LARGE SCALE GENOMIC DNA]</scope>
    <source>
        <strain evidence="8 9">H2</strain>
    </source>
</reference>
<dbReference type="EMBL" id="CP046052">
    <property type="protein sequence ID" value="QGM45860.1"/>
    <property type="molecule type" value="Genomic_DNA"/>
</dbReference>
<dbReference type="KEGG" id="mhey:H2LOC_009175"/>
<evidence type="ECO:0000256" key="3">
    <source>
        <dbReference type="ARBA" id="ARBA00022723"/>
    </source>
</evidence>
<sequence>MSVQELSSNHPLNSDALSRPPEAHALPRRILCVFPRYEPSLGSLEYAYDITGALRAFMPPQGLLVIAAALPAGWEVRFVDENIRPARRSDFKWADAVFVSGMHVQRRRIDDIRRRAHKHGKPAVLGGPSVSACPEHYPLFDYLHIGELGDATQQLFERLARDCSRPKQQIAFVTGERTPLDEFPIPAYELVSFDNYFIGSIQFSSGCPYRCEFCDIPGLYGRVPRLKSPQRILTELDKLRACGLTTSVYFVDDNLIANRRALRELLPPLIEWQEKNSFPLSFAFEATLNIAKYEDLLQQLRLACFTTIFVGVETPEEDALAAIDKEQNLAMPIVEAVQRLNAHGLEVVAGIIVGLDTDGPDTAQRIIDFIDRSHIPMLTINLLQALPKTPLWDRLAGENRLCDDETRESNVVFKRSYEQTVECWRECLRYAYDPARLFARYELLTQHVFPNRRPRPRPPGQVTPKNIRNGFMMLFKICWKLGVIADYRRIFWAYAKPRIKRGQIADVISVGILAKHLITYARKACAGKLNASNYSARLK</sequence>
<dbReference type="InterPro" id="IPR006638">
    <property type="entry name" value="Elp3/MiaA/NifB-like_rSAM"/>
</dbReference>
<evidence type="ECO:0000259" key="7">
    <source>
        <dbReference type="PROSITE" id="PS51918"/>
    </source>
</evidence>
<dbReference type="Gene3D" id="3.40.50.280">
    <property type="entry name" value="Cobalamin-binding domain"/>
    <property type="match status" value="1"/>
</dbReference>
<dbReference type="SFLD" id="SFLDF00303">
    <property type="entry name" value="hopanoid_C2-methyltransferase"/>
    <property type="match status" value="1"/>
</dbReference>
<dbReference type="InterPro" id="IPR051198">
    <property type="entry name" value="BchE-like"/>
</dbReference>